<gene>
    <name evidence="7" type="ORF">KC19_11G161100</name>
</gene>
<dbReference type="EMBL" id="CM026432">
    <property type="protein sequence ID" value="KAG0557845.1"/>
    <property type="molecule type" value="Genomic_DNA"/>
</dbReference>
<protein>
    <recommendedName>
        <fullName evidence="3">Rab3 GTPase-activating protein catalytic subunit</fullName>
    </recommendedName>
</protein>
<keyword evidence="8" id="KW-1185">Reference proteome</keyword>
<evidence type="ECO:0000259" key="6">
    <source>
        <dbReference type="Pfam" id="PF13890"/>
    </source>
</evidence>
<dbReference type="Proteomes" id="UP000822688">
    <property type="component" value="Chromosome 11"/>
</dbReference>
<comment type="subcellular location">
    <subcellularLocation>
        <location evidence="1">Cytoplasm</location>
    </subcellularLocation>
</comment>
<sequence>MALKRKESDLSDDTLEGFDDFTIASPWERFIAKVEEILREWQTASVSDLADSGAEVEGTFGLHKVHEELPYDSKNYGIDFYFEVDNEKRSRDEWGDGLHPLQLCFGIVDFLVVSPMSMSGVVLDAPEATLLLSTMAVALSNCGSDLPAFVPVHDPTRKAFYGIRGTKTFSVRYETERLGSRIPDKFMHLEGLYRLFNTKVGFRTGSASLPQSDVEFTMQLTYRTPMPGFKFRESNAEPISNYDGDLFEDMAWDEDCAWAEWHSVEDPVKGYELICTWNKRSLKNVTEAADYEKLSPTEADKWALTIVKVKDQACTNENESAGFVGRLRALIDAFHVSSLAHFVEDLAADVSTVKHVTHHHMVPPPTVLERVIKDLFEEEASEEQGGQIDHRVIKAAPPDSLISRFCLHALRFGTCNIRAIAVLWIDFVREVRWCWDEGFRLPRVAVDGSPDLESCLLHQKLQMLALCIEEKALQRGVVKNLPDRHAVQDFTANATEEVDMKMEMITGDIDVERKGSAGPVGKLMLLKANRSLHAPLTQKLPIFTEDMLEEREQTLTTLQDLDELIRLRHQRNALASDMAAFKAANPGAVLEDFMQWYSYEKQLHPGDFGEEYISGFSEQDQGAENGKALRTMSRPDNVEIWESIDACAACDQKPLFDYTREAEKVLHYLETIGPQFLLAQMLACSFAAAAHTLNRSVINFGVATLTWELEELSTSMESVFPSLEDTVRRGTITPEQAADWQRKLLQLCGVFQRVEGNVILAASLGKKFSSAPRLLAALINHHLEPHKVPVARVLVEKGLASNRWKDSGSLDEMEVVATLFTPESFNASWRAGSSMGHLLNGHDPISREVIFFSPSDLQQPSTNFGEHQLEQLYSHRMYIHGTLNEVHVAHVATSMD</sequence>
<organism evidence="7 8">
    <name type="scientific">Ceratodon purpureus</name>
    <name type="common">Fire moss</name>
    <name type="synonym">Dicranum purpureum</name>
    <dbReference type="NCBI Taxonomy" id="3225"/>
    <lineage>
        <taxon>Eukaryota</taxon>
        <taxon>Viridiplantae</taxon>
        <taxon>Streptophyta</taxon>
        <taxon>Embryophyta</taxon>
        <taxon>Bryophyta</taxon>
        <taxon>Bryophytina</taxon>
        <taxon>Bryopsida</taxon>
        <taxon>Dicranidae</taxon>
        <taxon>Pseudoditrichales</taxon>
        <taxon>Ditrichaceae</taxon>
        <taxon>Ceratodon</taxon>
    </lineage>
</organism>
<dbReference type="InterPro" id="IPR026147">
    <property type="entry name" value="Rab3GAP1_conserved"/>
</dbReference>
<keyword evidence="5" id="KW-0963">Cytoplasm</keyword>
<evidence type="ECO:0000256" key="1">
    <source>
        <dbReference type="ARBA" id="ARBA00004496"/>
    </source>
</evidence>
<proteinExistence type="inferred from homology"/>
<evidence type="ECO:0000313" key="7">
    <source>
        <dbReference type="EMBL" id="KAG0557845.1"/>
    </source>
</evidence>
<dbReference type="GO" id="GO:0005737">
    <property type="term" value="C:cytoplasm"/>
    <property type="evidence" value="ECO:0007669"/>
    <property type="project" value="UniProtKB-SubCell"/>
</dbReference>
<dbReference type="Pfam" id="PF13890">
    <property type="entry name" value="Rab3-GTPase_cat"/>
    <property type="match status" value="1"/>
</dbReference>
<evidence type="ECO:0000256" key="3">
    <source>
        <dbReference type="ARBA" id="ARBA00015817"/>
    </source>
</evidence>
<dbReference type="PANTHER" id="PTHR21422:SF9">
    <property type="entry name" value="RAB3 GTPASE-ACTIVATING PROTEIN CATALYTIC SUBUNIT"/>
    <property type="match status" value="1"/>
</dbReference>
<evidence type="ECO:0000256" key="2">
    <source>
        <dbReference type="ARBA" id="ARBA00008856"/>
    </source>
</evidence>
<evidence type="ECO:0000313" key="8">
    <source>
        <dbReference type="Proteomes" id="UP000822688"/>
    </source>
</evidence>
<dbReference type="AlphaFoldDB" id="A0A8T0GGW3"/>
<dbReference type="InterPro" id="IPR045700">
    <property type="entry name" value="Rab3GAP1"/>
</dbReference>
<reference evidence="7 8" key="1">
    <citation type="submission" date="2020-06" db="EMBL/GenBank/DDBJ databases">
        <title>WGS assembly of Ceratodon purpureus strain R40.</title>
        <authorList>
            <person name="Carey S.B."/>
            <person name="Jenkins J."/>
            <person name="Shu S."/>
            <person name="Lovell J.T."/>
            <person name="Sreedasyam A."/>
            <person name="Maumus F."/>
            <person name="Tiley G.P."/>
            <person name="Fernandez-Pozo N."/>
            <person name="Barry K."/>
            <person name="Chen C."/>
            <person name="Wang M."/>
            <person name="Lipzen A."/>
            <person name="Daum C."/>
            <person name="Saski C.A."/>
            <person name="Payton A.C."/>
            <person name="Mcbreen J.C."/>
            <person name="Conrad R.E."/>
            <person name="Kollar L.M."/>
            <person name="Olsson S."/>
            <person name="Huttunen S."/>
            <person name="Landis J.B."/>
            <person name="Wickett N.J."/>
            <person name="Johnson M.G."/>
            <person name="Rensing S.A."/>
            <person name="Grimwood J."/>
            <person name="Schmutz J."/>
            <person name="Mcdaniel S.F."/>
        </authorList>
    </citation>
    <scope>NUCLEOTIDE SEQUENCE [LARGE SCALE GENOMIC DNA]</scope>
    <source>
        <strain evidence="7 8">R40</strain>
    </source>
</reference>
<accession>A0A8T0GGW3</accession>
<comment type="similarity">
    <text evidence="2">Belongs to the Rab3-GAP catalytic subunit family.</text>
</comment>
<keyword evidence="4" id="KW-0343">GTPase activation</keyword>
<name>A0A8T0GGW3_CERPU</name>
<comment type="caution">
    <text evidence="7">The sequence shown here is derived from an EMBL/GenBank/DDBJ whole genome shotgun (WGS) entry which is preliminary data.</text>
</comment>
<evidence type="ECO:0000256" key="4">
    <source>
        <dbReference type="ARBA" id="ARBA00022468"/>
    </source>
</evidence>
<evidence type="ECO:0000256" key="5">
    <source>
        <dbReference type="ARBA" id="ARBA00022490"/>
    </source>
</evidence>
<dbReference type="PANTHER" id="PTHR21422">
    <property type="entry name" value="RAB3 GTPASE-ACTIVATING PROTEIN CATALYTIC SUBUNIT"/>
    <property type="match status" value="1"/>
</dbReference>
<feature type="domain" description="Rab3GAP catalytic subunit conserved" evidence="6">
    <location>
        <begin position="511"/>
        <end position="670"/>
    </location>
</feature>
<dbReference type="GO" id="GO:0005096">
    <property type="term" value="F:GTPase activator activity"/>
    <property type="evidence" value="ECO:0007669"/>
    <property type="project" value="UniProtKB-KW"/>
</dbReference>